<dbReference type="SUPFAM" id="SSF82199">
    <property type="entry name" value="SET domain"/>
    <property type="match status" value="1"/>
</dbReference>
<dbReference type="Pfam" id="PF00856">
    <property type="entry name" value="SET"/>
    <property type="match status" value="1"/>
</dbReference>
<accession>A0A8H5STH2</accession>
<dbReference type="SMART" id="SM00028">
    <property type="entry name" value="TPR"/>
    <property type="match status" value="3"/>
</dbReference>
<evidence type="ECO:0000259" key="1">
    <source>
        <dbReference type="PROSITE" id="PS50280"/>
    </source>
</evidence>
<evidence type="ECO:0000313" key="2">
    <source>
        <dbReference type="EMBL" id="KAF5656760.1"/>
    </source>
</evidence>
<dbReference type="GO" id="GO:0008168">
    <property type="term" value="F:methyltransferase activity"/>
    <property type="evidence" value="ECO:0007669"/>
    <property type="project" value="UniProtKB-KW"/>
</dbReference>
<dbReference type="Gene3D" id="1.25.40.10">
    <property type="entry name" value="Tetratricopeptide repeat domain"/>
    <property type="match status" value="1"/>
</dbReference>
<sequence length="651" mass="73562">MVNSTLFISPAESERVSKTVQNRVQQLEQQKGQPRSHKCSKELIEQAVSASLMRDLSFAALNFGASKTKETMTAYGIGKPYFPCKANIEDLEPMRLSDLRMETHHRGLFLSLRRVSPVAILEASSWAVVQEASSQDAERLELFLHQSQYGSDILDTASEMIVKEPYFTLNNQGEQTIRVDHPSDLIITEISESPEAWRESERWTAGEAISAEFYKRKGNNALLKKKNLSQAYFYYTKGLELLSNGGRDKTLRNDLHRNRAHVNLELQRFDEAKSDAISSINNGDSDELRHLDAKAYNRAGRAAYAQGEYMEARRLFEQQESLQAGERCARAYIQRISIRIREQTDGMYNMGNVISSLSKTGGRPDVASYNGPTAIKDSPGAGRGLFATRDIQPNEIIICEKAFCVAWSHEPETFSALVCDVREDITMKVYPTGLHKAVVRKLINNPSQVESVLNLYGDYKGIGKKLLDGVPIIDTFRIHDIVQRNAFGLGQQTADEDISNASTGLWIRASYINHSCVPNTKKDFVGDLLILRATHRIAAGEEITHSYDESSDYEIRKAFIRRTWNFKCRCQLCVVEEAESEDMHKRRREAEEKANDFAGKTNPAGASGIMVRRAKVLRSALNETYDAKRYKRLPRRGLAKVDEWLLAARVR</sequence>
<dbReference type="PANTHER" id="PTHR47643:SF2">
    <property type="entry name" value="TPR DOMAIN PROTEIN (AFU_ORTHOLOGUE AFUA_5G12710)"/>
    <property type="match status" value="1"/>
</dbReference>
<dbReference type="PANTHER" id="PTHR47643">
    <property type="entry name" value="TPR DOMAIN PROTEIN (AFU_ORTHOLOGUE AFUA_5G12710)"/>
    <property type="match status" value="1"/>
</dbReference>
<dbReference type="AlphaFoldDB" id="A0A8H5STH2"/>
<dbReference type="SUPFAM" id="SSF48452">
    <property type="entry name" value="TPR-like"/>
    <property type="match status" value="1"/>
</dbReference>
<proteinExistence type="predicted"/>
<keyword evidence="2" id="KW-0808">Transferase</keyword>
<dbReference type="InterPro" id="IPR001214">
    <property type="entry name" value="SET_dom"/>
</dbReference>
<dbReference type="Proteomes" id="UP000567885">
    <property type="component" value="Unassembled WGS sequence"/>
</dbReference>
<dbReference type="InterPro" id="IPR046341">
    <property type="entry name" value="SET_dom_sf"/>
</dbReference>
<organism evidence="2 3">
    <name type="scientific">Fusarium heterosporum</name>
    <dbReference type="NCBI Taxonomy" id="42747"/>
    <lineage>
        <taxon>Eukaryota</taxon>
        <taxon>Fungi</taxon>
        <taxon>Dikarya</taxon>
        <taxon>Ascomycota</taxon>
        <taxon>Pezizomycotina</taxon>
        <taxon>Sordariomycetes</taxon>
        <taxon>Hypocreomycetidae</taxon>
        <taxon>Hypocreales</taxon>
        <taxon>Nectriaceae</taxon>
        <taxon>Fusarium</taxon>
        <taxon>Fusarium heterosporum species complex</taxon>
    </lineage>
</organism>
<name>A0A8H5STH2_FUSHE</name>
<keyword evidence="2" id="KW-0489">Methyltransferase</keyword>
<dbReference type="SMART" id="SM00317">
    <property type="entry name" value="SET"/>
    <property type="match status" value="1"/>
</dbReference>
<dbReference type="EMBL" id="JAAGWQ010000319">
    <property type="protein sequence ID" value="KAF5656760.1"/>
    <property type="molecule type" value="Genomic_DNA"/>
</dbReference>
<dbReference type="OrthoDB" id="1028014at2759"/>
<gene>
    <name evidence="2" type="ORF">FHETE_10809</name>
</gene>
<dbReference type="PROSITE" id="PS50280">
    <property type="entry name" value="SET"/>
    <property type="match status" value="1"/>
</dbReference>
<evidence type="ECO:0000313" key="3">
    <source>
        <dbReference type="Proteomes" id="UP000567885"/>
    </source>
</evidence>
<dbReference type="GO" id="GO:0032259">
    <property type="term" value="P:methylation"/>
    <property type="evidence" value="ECO:0007669"/>
    <property type="project" value="UniProtKB-KW"/>
</dbReference>
<dbReference type="InterPro" id="IPR011990">
    <property type="entry name" value="TPR-like_helical_dom_sf"/>
</dbReference>
<dbReference type="InterPro" id="IPR019734">
    <property type="entry name" value="TPR_rpt"/>
</dbReference>
<feature type="domain" description="SET" evidence="1">
    <location>
        <begin position="371"/>
        <end position="548"/>
    </location>
</feature>
<comment type="caution">
    <text evidence="2">The sequence shown here is derived from an EMBL/GenBank/DDBJ whole genome shotgun (WGS) entry which is preliminary data.</text>
</comment>
<dbReference type="InterPro" id="IPR053209">
    <property type="entry name" value="Gramillin-biosynth_MTr"/>
</dbReference>
<keyword evidence="3" id="KW-1185">Reference proteome</keyword>
<dbReference type="Gene3D" id="2.170.270.10">
    <property type="entry name" value="SET domain"/>
    <property type="match status" value="1"/>
</dbReference>
<protein>
    <submittedName>
        <fullName evidence="2">N-lysine methyltransferase smyd2</fullName>
    </submittedName>
</protein>
<reference evidence="2 3" key="1">
    <citation type="submission" date="2020-05" db="EMBL/GenBank/DDBJ databases">
        <title>Identification and distribution of gene clusters putatively required for synthesis of sphingolipid metabolism inhibitors in phylogenetically diverse species of the filamentous fungus Fusarium.</title>
        <authorList>
            <person name="Kim H.-S."/>
            <person name="Busman M."/>
            <person name="Brown D.W."/>
            <person name="Divon H."/>
            <person name="Uhlig S."/>
            <person name="Proctor R.H."/>
        </authorList>
    </citation>
    <scope>NUCLEOTIDE SEQUENCE [LARGE SCALE GENOMIC DNA]</scope>
    <source>
        <strain evidence="2 3">NRRL 20693</strain>
    </source>
</reference>